<evidence type="ECO:0000259" key="1">
    <source>
        <dbReference type="Pfam" id="PF13383"/>
    </source>
</evidence>
<name>A0AAD7CSX2_MYCRO</name>
<reference evidence="2" key="1">
    <citation type="submission" date="2023-03" db="EMBL/GenBank/DDBJ databases">
        <title>Massive genome expansion in bonnet fungi (Mycena s.s.) driven by repeated elements and novel gene families across ecological guilds.</title>
        <authorList>
            <consortium name="Lawrence Berkeley National Laboratory"/>
            <person name="Harder C.B."/>
            <person name="Miyauchi S."/>
            <person name="Viragh M."/>
            <person name="Kuo A."/>
            <person name="Thoen E."/>
            <person name="Andreopoulos B."/>
            <person name="Lu D."/>
            <person name="Skrede I."/>
            <person name="Drula E."/>
            <person name="Henrissat B."/>
            <person name="Morin E."/>
            <person name="Kohler A."/>
            <person name="Barry K."/>
            <person name="LaButti K."/>
            <person name="Morin E."/>
            <person name="Salamov A."/>
            <person name="Lipzen A."/>
            <person name="Mereny Z."/>
            <person name="Hegedus B."/>
            <person name="Baldrian P."/>
            <person name="Stursova M."/>
            <person name="Weitz H."/>
            <person name="Taylor A."/>
            <person name="Grigoriev I.V."/>
            <person name="Nagy L.G."/>
            <person name="Martin F."/>
            <person name="Kauserud H."/>
        </authorList>
    </citation>
    <scope>NUCLEOTIDE SEQUENCE</scope>
    <source>
        <strain evidence="2">CBHHK067</strain>
    </source>
</reference>
<dbReference type="AlphaFoldDB" id="A0AAD7CSX2"/>
<evidence type="ECO:0000313" key="3">
    <source>
        <dbReference type="Proteomes" id="UP001221757"/>
    </source>
</evidence>
<dbReference type="PANTHER" id="PTHR32026">
    <property type="entry name" value="METHYLTRANSFERASE-LIKE PROTEIN 24"/>
    <property type="match status" value="1"/>
</dbReference>
<evidence type="ECO:0000313" key="2">
    <source>
        <dbReference type="EMBL" id="KAJ7662456.1"/>
    </source>
</evidence>
<dbReference type="GO" id="GO:0032259">
    <property type="term" value="P:methylation"/>
    <property type="evidence" value="ECO:0007669"/>
    <property type="project" value="UniProtKB-KW"/>
</dbReference>
<feature type="domain" description="Methyltransferase" evidence="1">
    <location>
        <begin position="52"/>
        <end position="245"/>
    </location>
</feature>
<keyword evidence="2" id="KW-0489">Methyltransferase</keyword>
<protein>
    <submittedName>
        <fullName evidence="2">Methyltransferase domain-containing protein</fullName>
    </submittedName>
</protein>
<dbReference type="Pfam" id="PF13383">
    <property type="entry name" value="Methyltransf_22"/>
    <property type="match status" value="1"/>
</dbReference>
<dbReference type="PANTHER" id="PTHR32026:SF10">
    <property type="entry name" value="METHYLTRANSFERASE-LIKE PROTEIN 24-RELATED"/>
    <property type="match status" value="1"/>
</dbReference>
<dbReference type="Proteomes" id="UP001221757">
    <property type="component" value="Unassembled WGS sequence"/>
</dbReference>
<feature type="non-terminal residue" evidence="2">
    <location>
        <position position="1"/>
    </location>
</feature>
<dbReference type="GO" id="GO:0008168">
    <property type="term" value="F:methyltransferase activity"/>
    <property type="evidence" value="ECO:0007669"/>
    <property type="project" value="UniProtKB-KW"/>
</dbReference>
<feature type="non-terminal residue" evidence="2">
    <location>
        <position position="274"/>
    </location>
</feature>
<organism evidence="2 3">
    <name type="scientific">Mycena rosella</name>
    <name type="common">Pink bonnet</name>
    <name type="synonym">Agaricus rosellus</name>
    <dbReference type="NCBI Taxonomy" id="1033263"/>
    <lineage>
        <taxon>Eukaryota</taxon>
        <taxon>Fungi</taxon>
        <taxon>Dikarya</taxon>
        <taxon>Basidiomycota</taxon>
        <taxon>Agaricomycotina</taxon>
        <taxon>Agaricomycetes</taxon>
        <taxon>Agaricomycetidae</taxon>
        <taxon>Agaricales</taxon>
        <taxon>Marasmiineae</taxon>
        <taxon>Mycenaceae</taxon>
        <taxon>Mycena</taxon>
    </lineage>
</organism>
<dbReference type="EMBL" id="JARKIE010000240">
    <property type="protein sequence ID" value="KAJ7662456.1"/>
    <property type="molecule type" value="Genomic_DNA"/>
</dbReference>
<keyword evidence="3" id="KW-1185">Reference proteome</keyword>
<dbReference type="InterPro" id="IPR025714">
    <property type="entry name" value="Methyltranfer_dom"/>
</dbReference>
<comment type="caution">
    <text evidence="2">The sequence shown here is derived from an EMBL/GenBank/DDBJ whole genome shotgun (WGS) entry which is preliminary data.</text>
</comment>
<gene>
    <name evidence="2" type="ORF">B0H17DRAFT_850260</name>
</gene>
<dbReference type="InterPro" id="IPR026913">
    <property type="entry name" value="METTL24"/>
</dbReference>
<proteinExistence type="predicted"/>
<accession>A0AAD7CSX2</accession>
<sequence>PCGTQLQHLLMESEAEYQDNIRHRRAMIRKYGPTPAEVESFPRHGDPCTLWDFFPPAYQCHRVQRLGTLGHGGKYVCGMARIAAKKTCVVYSFGISSDSSFEADVLQRAPGCEVFGCDYSMKSFGPQITANPALAPRAHFVPYALGAVDHALTNRPQIYTLQLLMRMNGHAFIDILKVDIEGSEFKALETFLEAFPSSEVLPFGQLQLEIHAPGGMEYHHFSLFLTWWERLENVGLRPFFSEANPVYVNSMRSKPHLSEYSFINTRGTHALVAD</sequence>
<keyword evidence="2" id="KW-0808">Transferase</keyword>